<keyword evidence="1 6" id="KW-0597">Phosphoprotein</keyword>
<dbReference type="InterPro" id="IPR058245">
    <property type="entry name" value="NreC/VraR/RcsB-like_REC"/>
</dbReference>
<name>A0ABS6LVY2_9GAMM</name>
<keyword evidence="2" id="KW-0902">Two-component regulatory system</keyword>
<dbReference type="PANTHER" id="PTHR43214">
    <property type="entry name" value="TWO-COMPONENT RESPONSE REGULATOR"/>
    <property type="match status" value="1"/>
</dbReference>
<dbReference type="InterPro" id="IPR001789">
    <property type="entry name" value="Sig_transdc_resp-reg_receiver"/>
</dbReference>
<keyword evidence="4" id="KW-0238">DNA-binding</keyword>
<sequence length="205" mass="22605">MRKAIIVDDHPFILATVRMLVINAGFQVVAECDNGIEALQQCESLQPDLLVLDLGIPGLGGLEVIRHLRERKNACKIVVLTSQNSEQFTLPCIQAGASGYVSKNDNLSMLTDVIKAVMSGYSLFPQVSPATGENTMADTEKLARLSHREMLVMKYLINGLSNKEIAETLSLSEKTISTYKTRLYTKLNVSNLLELADVASRYEKT</sequence>
<dbReference type="SMART" id="SM00448">
    <property type="entry name" value="REC"/>
    <property type="match status" value="1"/>
</dbReference>
<dbReference type="PROSITE" id="PS00622">
    <property type="entry name" value="HTH_LUXR_1"/>
    <property type="match status" value="1"/>
</dbReference>
<dbReference type="EMBL" id="JAFMOW010000063">
    <property type="protein sequence ID" value="MBU9856161.1"/>
    <property type="molecule type" value="Genomic_DNA"/>
</dbReference>
<dbReference type="RefSeq" id="WP_217173501.1">
    <property type="nucleotide sequence ID" value="NZ_CP126169.1"/>
</dbReference>
<reference evidence="9 10" key="1">
    <citation type="submission" date="2021-03" db="EMBL/GenBank/DDBJ databases">
        <title>Five novel Rahnella species.</title>
        <authorList>
            <person name="Brady C."/>
            <person name="Asselin J."/>
            <person name="Beer S."/>
            <person name="Bruberg M.B."/>
            <person name="Crampton B."/>
            <person name="Venter S."/>
            <person name="Arnold D."/>
            <person name="Denman S."/>
        </authorList>
    </citation>
    <scope>NUCLEOTIDE SEQUENCE [LARGE SCALE GENOMIC DNA]</scope>
    <source>
        <strain evidence="9 10">H11b</strain>
    </source>
</reference>
<evidence type="ECO:0000256" key="3">
    <source>
        <dbReference type="ARBA" id="ARBA00023015"/>
    </source>
</evidence>
<dbReference type="SMART" id="SM00421">
    <property type="entry name" value="HTH_LUXR"/>
    <property type="match status" value="1"/>
</dbReference>
<comment type="caution">
    <text evidence="9">The sequence shown here is derived from an EMBL/GenBank/DDBJ whole genome shotgun (WGS) entry which is preliminary data.</text>
</comment>
<dbReference type="CDD" id="cd17535">
    <property type="entry name" value="REC_NarL-like"/>
    <property type="match status" value="1"/>
</dbReference>
<dbReference type="Pfam" id="PF00072">
    <property type="entry name" value="Response_reg"/>
    <property type="match status" value="1"/>
</dbReference>
<keyword evidence="10" id="KW-1185">Reference proteome</keyword>
<gene>
    <name evidence="9" type="ORF">J1778_12820</name>
</gene>
<dbReference type="Proteomes" id="UP000734343">
    <property type="component" value="Unassembled WGS sequence"/>
</dbReference>
<evidence type="ECO:0000256" key="2">
    <source>
        <dbReference type="ARBA" id="ARBA00023012"/>
    </source>
</evidence>
<evidence type="ECO:0000313" key="9">
    <source>
        <dbReference type="EMBL" id="MBU9856161.1"/>
    </source>
</evidence>
<dbReference type="Pfam" id="PF00196">
    <property type="entry name" value="GerE"/>
    <property type="match status" value="1"/>
</dbReference>
<dbReference type="InterPro" id="IPR000792">
    <property type="entry name" value="Tscrpt_reg_LuxR_C"/>
</dbReference>
<keyword evidence="5" id="KW-0804">Transcription</keyword>
<feature type="domain" description="Response regulatory" evidence="8">
    <location>
        <begin position="3"/>
        <end position="118"/>
    </location>
</feature>
<feature type="modified residue" description="4-aspartylphosphate" evidence="6">
    <location>
        <position position="53"/>
    </location>
</feature>
<evidence type="ECO:0000313" key="10">
    <source>
        <dbReference type="Proteomes" id="UP000734343"/>
    </source>
</evidence>
<dbReference type="CDD" id="cd06170">
    <property type="entry name" value="LuxR_C_like"/>
    <property type="match status" value="1"/>
</dbReference>
<proteinExistence type="predicted"/>
<dbReference type="InterPro" id="IPR039420">
    <property type="entry name" value="WalR-like"/>
</dbReference>
<feature type="domain" description="HTH luxR-type" evidence="7">
    <location>
        <begin position="138"/>
        <end position="203"/>
    </location>
</feature>
<evidence type="ECO:0000256" key="1">
    <source>
        <dbReference type="ARBA" id="ARBA00022553"/>
    </source>
</evidence>
<protein>
    <submittedName>
        <fullName evidence="9">Response regulator transcription factor</fullName>
    </submittedName>
</protein>
<keyword evidence="3" id="KW-0805">Transcription regulation</keyword>
<evidence type="ECO:0000259" key="7">
    <source>
        <dbReference type="PROSITE" id="PS50043"/>
    </source>
</evidence>
<accession>A0ABS6LVY2</accession>
<evidence type="ECO:0000259" key="8">
    <source>
        <dbReference type="PROSITE" id="PS50110"/>
    </source>
</evidence>
<dbReference type="PROSITE" id="PS50043">
    <property type="entry name" value="HTH_LUXR_2"/>
    <property type="match status" value="1"/>
</dbReference>
<evidence type="ECO:0000256" key="4">
    <source>
        <dbReference type="ARBA" id="ARBA00023125"/>
    </source>
</evidence>
<evidence type="ECO:0000256" key="6">
    <source>
        <dbReference type="PROSITE-ProRule" id="PRU00169"/>
    </source>
</evidence>
<dbReference type="PROSITE" id="PS50110">
    <property type="entry name" value="RESPONSE_REGULATORY"/>
    <property type="match status" value="1"/>
</dbReference>
<evidence type="ECO:0000256" key="5">
    <source>
        <dbReference type="ARBA" id="ARBA00023163"/>
    </source>
</evidence>
<organism evidence="9 10">
    <name type="scientific">Rahnella bonaserana</name>
    <dbReference type="NCBI Taxonomy" id="2816248"/>
    <lineage>
        <taxon>Bacteria</taxon>
        <taxon>Pseudomonadati</taxon>
        <taxon>Pseudomonadota</taxon>
        <taxon>Gammaproteobacteria</taxon>
        <taxon>Enterobacterales</taxon>
        <taxon>Yersiniaceae</taxon>
        <taxon>Rahnella</taxon>
    </lineage>
</organism>
<dbReference type="PANTHER" id="PTHR43214:SF41">
    <property type="entry name" value="NITRATE_NITRITE RESPONSE REGULATOR PROTEIN NARP"/>
    <property type="match status" value="1"/>
</dbReference>